<dbReference type="Proteomes" id="UP001499863">
    <property type="component" value="Unassembled WGS sequence"/>
</dbReference>
<organism evidence="3 4">
    <name type="scientific">Kitasatospora putterlickiae</name>
    <dbReference type="NCBI Taxonomy" id="221725"/>
    <lineage>
        <taxon>Bacteria</taxon>
        <taxon>Bacillati</taxon>
        <taxon>Actinomycetota</taxon>
        <taxon>Actinomycetes</taxon>
        <taxon>Kitasatosporales</taxon>
        <taxon>Streptomycetaceae</taxon>
        <taxon>Kitasatospora</taxon>
    </lineage>
</organism>
<feature type="compositionally biased region" description="Low complexity" evidence="1">
    <location>
        <begin position="13"/>
        <end position="25"/>
    </location>
</feature>
<accession>A0ABN1YDA2</accession>
<evidence type="ECO:0000256" key="1">
    <source>
        <dbReference type="SAM" id="MobiDB-lite"/>
    </source>
</evidence>
<dbReference type="InterPro" id="IPR025475">
    <property type="entry name" value="DUF4326"/>
</dbReference>
<feature type="domain" description="DUF4326" evidence="2">
    <location>
        <begin position="58"/>
        <end position="135"/>
    </location>
</feature>
<gene>
    <name evidence="3" type="ORF">GCM10009639_52410</name>
</gene>
<sequence>MLPCYAGPQGLSRRAPARPGVPVGPGCATIDPMTRRTPDPGPTTVVNLKGHRDDPAFADVVYVGRAMHRGGWHLAESPLHCPYRPGPDLTRERMLVKYRAHLLAHPDLLALVPALRGHRLGCWCAPLPCHADVLAALADHGSPGSHH</sequence>
<reference evidence="3 4" key="1">
    <citation type="journal article" date="2019" name="Int. J. Syst. Evol. Microbiol.">
        <title>The Global Catalogue of Microorganisms (GCM) 10K type strain sequencing project: providing services to taxonomists for standard genome sequencing and annotation.</title>
        <authorList>
            <consortium name="The Broad Institute Genomics Platform"/>
            <consortium name="The Broad Institute Genome Sequencing Center for Infectious Disease"/>
            <person name="Wu L."/>
            <person name="Ma J."/>
        </authorList>
    </citation>
    <scope>NUCLEOTIDE SEQUENCE [LARGE SCALE GENOMIC DNA]</scope>
    <source>
        <strain evidence="3 4">JCM 12393</strain>
    </source>
</reference>
<protein>
    <recommendedName>
        <fullName evidence="2">DUF4326 domain-containing protein</fullName>
    </recommendedName>
</protein>
<proteinExistence type="predicted"/>
<feature type="region of interest" description="Disordered" evidence="1">
    <location>
        <begin position="1"/>
        <end position="25"/>
    </location>
</feature>
<evidence type="ECO:0000259" key="2">
    <source>
        <dbReference type="Pfam" id="PF14216"/>
    </source>
</evidence>
<keyword evidence="4" id="KW-1185">Reference proteome</keyword>
<dbReference type="Pfam" id="PF14216">
    <property type="entry name" value="DUF4326"/>
    <property type="match status" value="1"/>
</dbReference>
<name>A0ABN1YDA2_9ACTN</name>
<evidence type="ECO:0000313" key="4">
    <source>
        <dbReference type="Proteomes" id="UP001499863"/>
    </source>
</evidence>
<evidence type="ECO:0000313" key="3">
    <source>
        <dbReference type="EMBL" id="GAA1405455.1"/>
    </source>
</evidence>
<comment type="caution">
    <text evidence="3">The sequence shown here is derived from an EMBL/GenBank/DDBJ whole genome shotgun (WGS) entry which is preliminary data.</text>
</comment>
<dbReference type="EMBL" id="BAAAKJ010000294">
    <property type="protein sequence ID" value="GAA1405455.1"/>
    <property type="molecule type" value="Genomic_DNA"/>
</dbReference>